<accession>A0A4R0GBV0</accession>
<evidence type="ECO:0008006" key="4">
    <source>
        <dbReference type="Google" id="ProtNLM"/>
    </source>
</evidence>
<organism evidence="2 3">
    <name type="scientific">Enterobacter wuhouensis</name>
    <dbReference type="NCBI Taxonomy" id="2529381"/>
    <lineage>
        <taxon>Bacteria</taxon>
        <taxon>Pseudomonadati</taxon>
        <taxon>Pseudomonadota</taxon>
        <taxon>Gammaproteobacteria</taxon>
        <taxon>Enterobacterales</taxon>
        <taxon>Enterobacteriaceae</taxon>
        <taxon>Enterobacter</taxon>
    </lineage>
</organism>
<proteinExistence type="predicted"/>
<dbReference type="OrthoDB" id="9974460at2"/>
<evidence type="ECO:0000313" key="2">
    <source>
        <dbReference type="EMBL" id="TCB94560.1"/>
    </source>
</evidence>
<evidence type="ECO:0000256" key="1">
    <source>
        <dbReference type="SAM" id="Coils"/>
    </source>
</evidence>
<keyword evidence="1" id="KW-0175">Coiled coil</keyword>
<feature type="coiled-coil region" evidence="1">
    <location>
        <begin position="51"/>
        <end position="96"/>
    </location>
</feature>
<evidence type="ECO:0000313" key="3">
    <source>
        <dbReference type="Proteomes" id="UP000291424"/>
    </source>
</evidence>
<dbReference type="RefSeq" id="WP_131632155.1">
    <property type="nucleotide sequence ID" value="NZ_SJOO01000001.1"/>
</dbReference>
<protein>
    <recommendedName>
        <fullName evidence="4">Ead/Ea22-like family protein</fullName>
    </recommendedName>
</protein>
<reference evidence="2 3" key="1">
    <citation type="submission" date="2019-02" db="EMBL/GenBank/DDBJ databases">
        <title>The draft genome of Enterobacter spp. strains.</title>
        <authorList>
            <person name="Wang C."/>
            <person name="Feng Y."/>
            <person name="Zong Z."/>
        </authorList>
    </citation>
    <scope>NUCLEOTIDE SEQUENCE [LARGE SCALE GENOMIC DNA]</scope>
    <source>
        <strain evidence="2 3">WCHEW120002</strain>
    </source>
</reference>
<dbReference type="EMBL" id="SJOO01000001">
    <property type="protein sequence ID" value="TCB94560.1"/>
    <property type="molecule type" value="Genomic_DNA"/>
</dbReference>
<gene>
    <name evidence="2" type="ORF">E0L20_00320</name>
</gene>
<name>A0A4R0GBV0_9ENTR</name>
<dbReference type="Proteomes" id="UP000291424">
    <property type="component" value="Unassembled WGS sequence"/>
</dbReference>
<sequence length="142" mass="15812">MSNIDKRELRKKLNRRLNDAFGFQRTSGGKHTTISLSIDECKSVLVALDELEAKDKRNAELEDLLEAEIKSWMQRYDSANNRREAAEKRIAELSNHLQCAHAFIEHTEAFGHAASNGILCCGDAQWNIDASKLALAAAGKGE</sequence>
<dbReference type="AlphaFoldDB" id="A0A4R0GBV0"/>
<comment type="caution">
    <text evidence="2">The sequence shown here is derived from an EMBL/GenBank/DDBJ whole genome shotgun (WGS) entry which is preliminary data.</text>
</comment>
<dbReference type="Gene3D" id="1.20.5.170">
    <property type="match status" value="1"/>
</dbReference>